<dbReference type="InterPro" id="IPR007115">
    <property type="entry name" value="6-PTP_synth/QueD"/>
</dbReference>
<comment type="pathway">
    <text evidence="2">Purine metabolism; 7-cyano-7-deazaguanine biosynthesis.</text>
</comment>
<comment type="similarity">
    <text evidence="3">Belongs to the PTPS family. QueD subfamily.</text>
</comment>
<dbReference type="Pfam" id="PF01242">
    <property type="entry name" value="PTPS"/>
    <property type="match status" value="1"/>
</dbReference>
<evidence type="ECO:0000256" key="8">
    <source>
        <dbReference type="ARBA" id="ARBA00023239"/>
    </source>
</evidence>
<dbReference type="PANTHER" id="PTHR12589:SF7">
    <property type="entry name" value="6-PYRUVOYL TETRAHYDROBIOPTERIN SYNTHASE"/>
    <property type="match status" value="1"/>
</dbReference>
<evidence type="ECO:0000256" key="9">
    <source>
        <dbReference type="ARBA" id="ARBA00031449"/>
    </source>
</evidence>
<gene>
    <name evidence="11" type="ORF">J8F10_27755</name>
</gene>
<accession>A0ABS5BZ98</accession>
<evidence type="ECO:0000256" key="6">
    <source>
        <dbReference type="ARBA" id="ARBA00022723"/>
    </source>
</evidence>
<keyword evidence="12" id="KW-1185">Reference proteome</keyword>
<proteinExistence type="inferred from homology"/>
<evidence type="ECO:0000313" key="11">
    <source>
        <dbReference type="EMBL" id="MBP3959057.1"/>
    </source>
</evidence>
<dbReference type="PIRSF" id="PIRSF006113">
    <property type="entry name" value="PTP_synth"/>
    <property type="match status" value="1"/>
</dbReference>
<evidence type="ECO:0000256" key="2">
    <source>
        <dbReference type="ARBA" id="ARBA00005061"/>
    </source>
</evidence>
<evidence type="ECO:0000313" key="12">
    <source>
        <dbReference type="Proteomes" id="UP000676565"/>
    </source>
</evidence>
<comment type="caution">
    <text evidence="11">The sequence shown here is derived from an EMBL/GenBank/DDBJ whole genome shotgun (WGS) entry which is preliminary data.</text>
</comment>
<comment type="cofactor">
    <cofactor evidence="1">
        <name>Zn(2+)</name>
        <dbReference type="ChEBI" id="CHEBI:29105"/>
    </cofactor>
</comment>
<dbReference type="EMBL" id="JAGKQQ010000001">
    <property type="protein sequence ID" value="MBP3959057.1"/>
    <property type="molecule type" value="Genomic_DNA"/>
</dbReference>
<dbReference type="RefSeq" id="WP_210659561.1">
    <property type="nucleotide sequence ID" value="NZ_JAGKQQ010000001.1"/>
</dbReference>
<keyword evidence="8" id="KW-0456">Lyase</keyword>
<dbReference type="InterPro" id="IPR038418">
    <property type="entry name" value="6-PTP_synth/QueD_sf"/>
</dbReference>
<sequence length="158" mass="17781">MFRVTKEIHFCYGHRLLNYAGKCRNLHGHNGKAVVTVETEALDALGMVVDFSEIKRVIGKWIDDTLDHRMLLHRDDPIIAELLRQGEPFVELDANPTAETIARLIFDRAVEHGLPVTEVTLWETENSFATYRPTPGVPTKPVTMREVAGNPVPVPTRA</sequence>
<dbReference type="PANTHER" id="PTHR12589">
    <property type="entry name" value="PYRUVOYL TETRAHYDROBIOPTERIN SYNTHASE"/>
    <property type="match status" value="1"/>
</dbReference>
<evidence type="ECO:0000256" key="7">
    <source>
        <dbReference type="ARBA" id="ARBA00022833"/>
    </source>
</evidence>
<name>A0ABS5BZ98_9BACT</name>
<evidence type="ECO:0000256" key="10">
    <source>
        <dbReference type="ARBA" id="ARBA00048807"/>
    </source>
</evidence>
<dbReference type="EC" id="4.1.2.50" evidence="4"/>
<evidence type="ECO:0000256" key="4">
    <source>
        <dbReference type="ARBA" id="ARBA00012982"/>
    </source>
</evidence>
<reference evidence="11 12" key="1">
    <citation type="submission" date="2021-04" db="EMBL/GenBank/DDBJ databases">
        <authorList>
            <person name="Ivanova A."/>
        </authorList>
    </citation>
    <scope>NUCLEOTIDE SEQUENCE [LARGE SCALE GENOMIC DNA]</scope>
    <source>
        <strain evidence="11 12">G18</strain>
    </source>
</reference>
<evidence type="ECO:0000256" key="5">
    <source>
        <dbReference type="ARBA" id="ARBA00018141"/>
    </source>
</evidence>
<dbReference type="SUPFAM" id="SSF55620">
    <property type="entry name" value="Tetrahydrobiopterin biosynthesis enzymes-like"/>
    <property type="match status" value="1"/>
</dbReference>
<evidence type="ECO:0000256" key="3">
    <source>
        <dbReference type="ARBA" id="ARBA00008900"/>
    </source>
</evidence>
<dbReference type="Gene3D" id="3.30.479.10">
    <property type="entry name" value="6-pyruvoyl tetrahydropterin synthase/QueD"/>
    <property type="match status" value="1"/>
</dbReference>
<protein>
    <recommendedName>
        <fullName evidence="5">6-carboxy-5,6,7,8-tetrahydropterin synthase</fullName>
        <ecNumber evidence="4">4.1.2.50</ecNumber>
    </recommendedName>
    <alternativeName>
        <fullName evidence="9">Queuosine biosynthesis protein QueD</fullName>
    </alternativeName>
</protein>
<organism evidence="11 12">
    <name type="scientific">Gemmata palustris</name>
    <dbReference type="NCBI Taxonomy" id="2822762"/>
    <lineage>
        <taxon>Bacteria</taxon>
        <taxon>Pseudomonadati</taxon>
        <taxon>Planctomycetota</taxon>
        <taxon>Planctomycetia</taxon>
        <taxon>Gemmatales</taxon>
        <taxon>Gemmataceae</taxon>
        <taxon>Gemmata</taxon>
    </lineage>
</organism>
<comment type="catalytic activity">
    <reaction evidence="10">
        <text>7,8-dihydroneopterin 3'-triphosphate + H2O = 6-carboxy-5,6,7,8-tetrahydropterin + triphosphate + acetaldehyde + 2 H(+)</text>
        <dbReference type="Rhea" id="RHEA:27966"/>
        <dbReference type="ChEBI" id="CHEBI:15343"/>
        <dbReference type="ChEBI" id="CHEBI:15377"/>
        <dbReference type="ChEBI" id="CHEBI:15378"/>
        <dbReference type="ChEBI" id="CHEBI:18036"/>
        <dbReference type="ChEBI" id="CHEBI:58462"/>
        <dbReference type="ChEBI" id="CHEBI:61032"/>
        <dbReference type="EC" id="4.1.2.50"/>
    </reaction>
</comment>
<keyword evidence="6" id="KW-0479">Metal-binding</keyword>
<keyword evidence="7" id="KW-0862">Zinc</keyword>
<dbReference type="Proteomes" id="UP000676565">
    <property type="component" value="Unassembled WGS sequence"/>
</dbReference>
<evidence type="ECO:0000256" key="1">
    <source>
        <dbReference type="ARBA" id="ARBA00001947"/>
    </source>
</evidence>